<dbReference type="Pfam" id="PF05227">
    <property type="entry name" value="CHASE3"/>
    <property type="match status" value="1"/>
</dbReference>
<evidence type="ECO:0000256" key="1">
    <source>
        <dbReference type="SAM" id="Phobius"/>
    </source>
</evidence>
<keyword evidence="4" id="KW-1185">Reference proteome</keyword>
<dbReference type="NCBIfam" id="TIGR00254">
    <property type="entry name" value="GGDEF"/>
    <property type="match status" value="1"/>
</dbReference>
<keyword evidence="1" id="KW-0812">Transmembrane</keyword>
<dbReference type="FunFam" id="3.30.70.270:FF:000001">
    <property type="entry name" value="Diguanylate cyclase domain protein"/>
    <property type="match status" value="1"/>
</dbReference>
<proteinExistence type="predicted"/>
<dbReference type="Proteomes" id="UP000311008">
    <property type="component" value="Chromosome"/>
</dbReference>
<dbReference type="InterPro" id="IPR007891">
    <property type="entry name" value="CHASE3"/>
</dbReference>
<reference evidence="4" key="1">
    <citation type="journal article" date="2019" name="ISME J.">
        <title>Evolution in action: habitat transition from sediment to the pelagial leads to genome streamlining in Methylophilaceae.</title>
        <authorList>
            <person name="Salcher M."/>
            <person name="Schaefle D."/>
            <person name="Kaspar M."/>
            <person name="Neuenschwander S.M."/>
            <person name="Ghai R."/>
        </authorList>
    </citation>
    <scope>NUCLEOTIDE SEQUENCE [LARGE SCALE GENOMIC DNA]</scope>
    <source>
        <strain evidence="4">MMS-M-51</strain>
    </source>
</reference>
<accession>A0A5B8CWH3</accession>
<dbReference type="InterPro" id="IPR043128">
    <property type="entry name" value="Rev_trsase/Diguanyl_cyclase"/>
</dbReference>
<keyword evidence="1" id="KW-1133">Transmembrane helix</keyword>
<dbReference type="KEGG" id="mmec:FIU01_11410"/>
<dbReference type="SMART" id="SM00267">
    <property type="entry name" value="GGDEF"/>
    <property type="match status" value="1"/>
</dbReference>
<evidence type="ECO:0000259" key="2">
    <source>
        <dbReference type="PROSITE" id="PS50887"/>
    </source>
</evidence>
<dbReference type="OrthoDB" id="9812260at2"/>
<dbReference type="Pfam" id="PF00990">
    <property type="entry name" value="GGDEF"/>
    <property type="match status" value="1"/>
</dbReference>
<dbReference type="GO" id="GO:0003824">
    <property type="term" value="F:catalytic activity"/>
    <property type="evidence" value="ECO:0007669"/>
    <property type="project" value="UniProtKB-ARBA"/>
</dbReference>
<dbReference type="Gene3D" id="3.30.70.270">
    <property type="match status" value="1"/>
</dbReference>
<evidence type="ECO:0000313" key="3">
    <source>
        <dbReference type="EMBL" id="QDC45446.1"/>
    </source>
</evidence>
<keyword evidence="1" id="KW-0472">Membrane</keyword>
<dbReference type="PANTHER" id="PTHR46663">
    <property type="entry name" value="DIGUANYLATE CYCLASE DGCT-RELATED"/>
    <property type="match status" value="1"/>
</dbReference>
<dbReference type="EMBL" id="CP040946">
    <property type="protein sequence ID" value="QDC45446.1"/>
    <property type="molecule type" value="Genomic_DNA"/>
</dbReference>
<dbReference type="PROSITE" id="PS50887">
    <property type="entry name" value="GGDEF"/>
    <property type="match status" value="1"/>
</dbReference>
<gene>
    <name evidence="3" type="ORF">FIU01_11410</name>
</gene>
<feature type="domain" description="GGDEF" evidence="2">
    <location>
        <begin position="232"/>
        <end position="365"/>
    </location>
</feature>
<dbReference type="CDD" id="cd01949">
    <property type="entry name" value="GGDEF"/>
    <property type="match status" value="1"/>
</dbReference>
<protein>
    <submittedName>
        <fullName evidence="3">Diguanylate cyclase</fullName>
    </submittedName>
</protein>
<dbReference type="InterPro" id="IPR000160">
    <property type="entry name" value="GGDEF_dom"/>
</dbReference>
<dbReference type="InterPro" id="IPR029787">
    <property type="entry name" value="Nucleotide_cyclase"/>
</dbReference>
<name>A0A5B8CWH3_9PROT</name>
<evidence type="ECO:0000313" key="4">
    <source>
        <dbReference type="Proteomes" id="UP000311008"/>
    </source>
</evidence>
<organism evidence="3 4">
    <name type="scientific">Methylophilus medardicus</name>
    <dbReference type="NCBI Taxonomy" id="2588534"/>
    <lineage>
        <taxon>Bacteria</taxon>
        <taxon>Pseudomonadati</taxon>
        <taxon>Pseudomonadota</taxon>
        <taxon>Betaproteobacteria</taxon>
        <taxon>Nitrosomonadales</taxon>
        <taxon>Methylophilaceae</taxon>
        <taxon>Methylophilus</taxon>
    </lineage>
</organism>
<sequence>MLWLFTAMYQLVYYSEQKDLVDRQRYDIVALGKAITNAESGQRGYLLTGHTLFLDTLERGRSETSTVMAKLDAQAQSLTLLRPGLQRIRQLVHQKFDILDQNIQVQLHAGEFSPHLSLSKDKGREVMKLIDDELLDLDRKLAHLRENFEHEIRKRMLASVVGGVLLGVVIIGVLLFSYRSTTLLLEQVLETQAVAKQASHQADHDLLTGLPNRRSVGVHLDNTYQLARHTSKQFAILFMDLDGFKLINDKYGHEVGDALLIEVANRFKKVLRQSDFLARQGGDEFILVVSNYLYRQELTQLAQRLIQLFSEPVMVLGLPLEIGVSIGIAEYPHHAKQVKQLLHVADKAMYDSKKSGKNRYSFGSETR</sequence>
<dbReference type="SUPFAM" id="SSF55073">
    <property type="entry name" value="Nucleotide cyclase"/>
    <property type="match status" value="1"/>
</dbReference>
<feature type="transmembrane region" description="Helical" evidence="1">
    <location>
        <begin position="156"/>
        <end position="178"/>
    </location>
</feature>
<dbReference type="PANTHER" id="PTHR46663:SF2">
    <property type="entry name" value="GGDEF DOMAIN-CONTAINING PROTEIN"/>
    <property type="match status" value="1"/>
</dbReference>
<dbReference type="AlphaFoldDB" id="A0A5B8CWH3"/>
<dbReference type="InterPro" id="IPR052163">
    <property type="entry name" value="DGC-Regulatory_Protein"/>
</dbReference>